<sequence>MNKHMERTSRWLKRHARPLEAARWEALFEKGSKPKVLEYLKAFQNEDGGFGHGIEPDFQLPDSSPMAAWAASQVLTELNVSSKEPLLQQMVSYLLRTYDHHTGMWPSVIPEVNQYPHAPWWTWREGVQSNWMFNPGAEIAGFLIECSQANTEAWSTGVESAGKALQHLMNAHEMDFHEWQCYQNLWISLNRNTEQVQGHLPYSIQQVQAHLVSLGEKCLIMDPSEWGNGYGALPTDIISSPQHPLYSQYKPLVLENLRYFLRTLKEEGVWDISWDWGGGSKAFAVAEQQWKGITAVHRWKIINAFQAEW</sequence>
<name>A0A845DPV2_9BACI</name>
<dbReference type="Gene3D" id="1.50.10.20">
    <property type="match status" value="1"/>
</dbReference>
<dbReference type="AlphaFoldDB" id="A0A845DPV2"/>
<dbReference type="RefSeq" id="WP_160835910.1">
    <property type="nucleotide sequence ID" value="NZ_WMET01000001.1"/>
</dbReference>
<gene>
    <name evidence="1" type="ORF">GLW04_06470</name>
</gene>
<comment type="caution">
    <text evidence="1">The sequence shown here is derived from an EMBL/GenBank/DDBJ whole genome shotgun (WGS) entry which is preliminary data.</text>
</comment>
<accession>A0A845DPV2</accession>
<proteinExistence type="predicted"/>
<protein>
    <recommendedName>
        <fullName evidence="3">Prenyltransferase</fullName>
    </recommendedName>
</protein>
<dbReference type="SUPFAM" id="SSF48239">
    <property type="entry name" value="Terpenoid cyclases/Protein prenyltransferases"/>
    <property type="match status" value="1"/>
</dbReference>
<dbReference type="InterPro" id="IPR008930">
    <property type="entry name" value="Terpenoid_cyclase/PrenylTrfase"/>
</dbReference>
<organism evidence="1 2">
    <name type="scientific">Halobacillus litoralis</name>
    <dbReference type="NCBI Taxonomy" id="45668"/>
    <lineage>
        <taxon>Bacteria</taxon>
        <taxon>Bacillati</taxon>
        <taxon>Bacillota</taxon>
        <taxon>Bacilli</taxon>
        <taxon>Bacillales</taxon>
        <taxon>Bacillaceae</taxon>
        <taxon>Halobacillus</taxon>
    </lineage>
</organism>
<dbReference type="EMBL" id="WMET01000001">
    <property type="protein sequence ID" value="MYL19530.1"/>
    <property type="molecule type" value="Genomic_DNA"/>
</dbReference>
<evidence type="ECO:0008006" key="3">
    <source>
        <dbReference type="Google" id="ProtNLM"/>
    </source>
</evidence>
<evidence type="ECO:0000313" key="1">
    <source>
        <dbReference type="EMBL" id="MYL19530.1"/>
    </source>
</evidence>
<dbReference type="Proteomes" id="UP000460949">
    <property type="component" value="Unassembled WGS sequence"/>
</dbReference>
<evidence type="ECO:0000313" key="2">
    <source>
        <dbReference type="Proteomes" id="UP000460949"/>
    </source>
</evidence>
<reference evidence="1 2" key="1">
    <citation type="submission" date="2019-11" db="EMBL/GenBank/DDBJ databases">
        <title>Genome sequences of 17 halophilic strains isolated from different environments.</title>
        <authorList>
            <person name="Furrow R.E."/>
        </authorList>
    </citation>
    <scope>NUCLEOTIDE SEQUENCE [LARGE SCALE GENOMIC DNA]</scope>
    <source>
        <strain evidence="1 2">22511_23_Filter</strain>
    </source>
</reference>